<dbReference type="Gene3D" id="3.40.50.1820">
    <property type="entry name" value="alpha/beta hydrolase"/>
    <property type="match status" value="1"/>
</dbReference>
<evidence type="ECO:0000259" key="1">
    <source>
        <dbReference type="Pfam" id="PF00561"/>
    </source>
</evidence>
<organism evidence="2 3">
    <name type="scientific">Glonium stellatum</name>
    <dbReference type="NCBI Taxonomy" id="574774"/>
    <lineage>
        <taxon>Eukaryota</taxon>
        <taxon>Fungi</taxon>
        <taxon>Dikarya</taxon>
        <taxon>Ascomycota</taxon>
        <taxon>Pezizomycotina</taxon>
        <taxon>Dothideomycetes</taxon>
        <taxon>Pleosporomycetidae</taxon>
        <taxon>Gloniales</taxon>
        <taxon>Gloniaceae</taxon>
        <taxon>Glonium</taxon>
    </lineage>
</organism>
<proteinExistence type="predicted"/>
<dbReference type="PANTHER" id="PTHR43433:SF5">
    <property type="entry name" value="AB HYDROLASE-1 DOMAIN-CONTAINING PROTEIN"/>
    <property type="match status" value="1"/>
</dbReference>
<accession>A0A8E2EY77</accession>
<dbReference type="GO" id="GO:0004806">
    <property type="term" value="F:triacylglycerol lipase activity"/>
    <property type="evidence" value="ECO:0007669"/>
    <property type="project" value="TreeGrafter"/>
</dbReference>
<dbReference type="OrthoDB" id="408373at2759"/>
<keyword evidence="3" id="KW-1185">Reference proteome</keyword>
<dbReference type="GO" id="GO:0046503">
    <property type="term" value="P:glycerolipid catabolic process"/>
    <property type="evidence" value="ECO:0007669"/>
    <property type="project" value="TreeGrafter"/>
</dbReference>
<dbReference type="SUPFAM" id="SSF53474">
    <property type="entry name" value="alpha/beta-Hydrolases"/>
    <property type="match status" value="1"/>
</dbReference>
<dbReference type="Proteomes" id="UP000250140">
    <property type="component" value="Unassembled WGS sequence"/>
</dbReference>
<reference evidence="2 3" key="1">
    <citation type="journal article" date="2016" name="Nat. Commun.">
        <title>Ectomycorrhizal ecology is imprinted in the genome of the dominant symbiotic fungus Cenococcum geophilum.</title>
        <authorList>
            <consortium name="DOE Joint Genome Institute"/>
            <person name="Peter M."/>
            <person name="Kohler A."/>
            <person name="Ohm R.A."/>
            <person name="Kuo A."/>
            <person name="Krutzmann J."/>
            <person name="Morin E."/>
            <person name="Arend M."/>
            <person name="Barry K.W."/>
            <person name="Binder M."/>
            <person name="Choi C."/>
            <person name="Clum A."/>
            <person name="Copeland A."/>
            <person name="Grisel N."/>
            <person name="Haridas S."/>
            <person name="Kipfer T."/>
            <person name="LaButti K."/>
            <person name="Lindquist E."/>
            <person name="Lipzen A."/>
            <person name="Maire R."/>
            <person name="Meier B."/>
            <person name="Mihaltcheva S."/>
            <person name="Molinier V."/>
            <person name="Murat C."/>
            <person name="Poggeler S."/>
            <person name="Quandt C.A."/>
            <person name="Sperisen C."/>
            <person name="Tritt A."/>
            <person name="Tisserant E."/>
            <person name="Crous P.W."/>
            <person name="Henrissat B."/>
            <person name="Nehls U."/>
            <person name="Egli S."/>
            <person name="Spatafora J.W."/>
            <person name="Grigoriev I.V."/>
            <person name="Martin F.M."/>
        </authorList>
    </citation>
    <scope>NUCLEOTIDE SEQUENCE [LARGE SCALE GENOMIC DNA]</scope>
    <source>
        <strain evidence="2 3">CBS 207.34</strain>
    </source>
</reference>
<dbReference type="InterPro" id="IPR050471">
    <property type="entry name" value="AB_hydrolase"/>
</dbReference>
<dbReference type="Pfam" id="PF00561">
    <property type="entry name" value="Abhydrolase_1"/>
    <property type="match status" value="1"/>
</dbReference>
<dbReference type="AlphaFoldDB" id="A0A8E2EY77"/>
<dbReference type="PRINTS" id="PR00111">
    <property type="entry name" value="ABHYDROLASE"/>
</dbReference>
<feature type="domain" description="AB hydrolase-1" evidence="1">
    <location>
        <begin position="17"/>
        <end position="215"/>
    </location>
</feature>
<gene>
    <name evidence="2" type="ORF">AOQ84DRAFT_223529</name>
</gene>
<protein>
    <submittedName>
        <fullName evidence="2">Carboxylesterase</fullName>
    </submittedName>
</protein>
<dbReference type="PANTHER" id="PTHR43433">
    <property type="entry name" value="HYDROLASE, ALPHA/BETA FOLD FAMILY PROTEIN"/>
    <property type="match status" value="1"/>
</dbReference>
<dbReference type="InterPro" id="IPR000073">
    <property type="entry name" value="AB_hydrolase_1"/>
</dbReference>
<evidence type="ECO:0000313" key="3">
    <source>
        <dbReference type="Proteomes" id="UP000250140"/>
    </source>
</evidence>
<dbReference type="InterPro" id="IPR029058">
    <property type="entry name" value="AB_hydrolase_fold"/>
</dbReference>
<sequence length="256" mass="28134">MLFWDEEFCSRLAAGPHFVIRYDFRGTGRSTTYKPGTAPYTLRDFADDALGVLDTFGLRKAHFVGFSLGGGVGQLIAIEGPERIAAMTVISTSPVGAYRDEPDLPSISEEHLSKFVGLVPPNWSNREEAVSFLVQHAKPCASGSQDFDDAGEAARVSCVAIAYTRWARERLGGIKTPTLVIHGDEDCVIPYPQGVALSKEIPGAKLLTMKQTGHELPRRIWDTIIPAVEAHEKDNMIESWSKSYRSAIPNCFTTFV</sequence>
<name>A0A8E2EY77_9PEZI</name>
<evidence type="ECO:0000313" key="2">
    <source>
        <dbReference type="EMBL" id="OCL06716.1"/>
    </source>
</evidence>
<dbReference type="EMBL" id="KV749993">
    <property type="protein sequence ID" value="OCL06716.1"/>
    <property type="molecule type" value="Genomic_DNA"/>
</dbReference>